<organism evidence="2 3">
    <name type="scientific">Dentipellis fragilis</name>
    <dbReference type="NCBI Taxonomy" id="205917"/>
    <lineage>
        <taxon>Eukaryota</taxon>
        <taxon>Fungi</taxon>
        <taxon>Dikarya</taxon>
        <taxon>Basidiomycota</taxon>
        <taxon>Agaricomycotina</taxon>
        <taxon>Agaricomycetes</taxon>
        <taxon>Russulales</taxon>
        <taxon>Hericiaceae</taxon>
        <taxon>Dentipellis</taxon>
    </lineage>
</organism>
<feature type="region of interest" description="Disordered" evidence="1">
    <location>
        <begin position="141"/>
        <end position="167"/>
    </location>
</feature>
<reference evidence="2 3" key="1">
    <citation type="submission" date="2019-02" db="EMBL/GenBank/DDBJ databases">
        <title>Genome sequencing of the rare red list fungi Dentipellis fragilis.</title>
        <authorList>
            <person name="Buettner E."/>
            <person name="Kellner H."/>
        </authorList>
    </citation>
    <scope>NUCLEOTIDE SEQUENCE [LARGE SCALE GENOMIC DNA]</scope>
    <source>
        <strain evidence="2 3">DSM 105465</strain>
    </source>
</reference>
<dbReference type="AlphaFoldDB" id="A0A4Y9YUM4"/>
<dbReference type="Proteomes" id="UP000298327">
    <property type="component" value="Unassembled WGS sequence"/>
</dbReference>
<proteinExistence type="predicted"/>
<dbReference type="OrthoDB" id="3198848at2759"/>
<protein>
    <submittedName>
        <fullName evidence="2">Uncharacterized protein</fullName>
    </submittedName>
</protein>
<feature type="compositionally biased region" description="Low complexity" evidence="1">
    <location>
        <begin position="158"/>
        <end position="167"/>
    </location>
</feature>
<evidence type="ECO:0000313" key="3">
    <source>
        <dbReference type="Proteomes" id="UP000298327"/>
    </source>
</evidence>
<keyword evidence="3" id="KW-1185">Reference proteome</keyword>
<evidence type="ECO:0000313" key="2">
    <source>
        <dbReference type="EMBL" id="TFY65427.1"/>
    </source>
</evidence>
<evidence type="ECO:0000256" key="1">
    <source>
        <dbReference type="SAM" id="MobiDB-lite"/>
    </source>
</evidence>
<feature type="compositionally biased region" description="Basic and acidic residues" evidence="1">
    <location>
        <begin position="145"/>
        <end position="156"/>
    </location>
</feature>
<gene>
    <name evidence="2" type="ORF">EVG20_g5593</name>
</gene>
<accession>A0A4Y9YUM4</accession>
<dbReference type="EMBL" id="SEOQ01000336">
    <property type="protein sequence ID" value="TFY65427.1"/>
    <property type="molecule type" value="Genomic_DNA"/>
</dbReference>
<name>A0A4Y9YUM4_9AGAM</name>
<comment type="caution">
    <text evidence="2">The sequence shown here is derived from an EMBL/GenBank/DDBJ whole genome shotgun (WGS) entry which is preliminary data.</text>
</comment>
<sequence>MAELFTLVPETSIKPTVLTYCYHKQMVYVQAAETFEQAVDFALDVFPDLKSVDRSAITLEIRVLVGKTKQSVRVGANAWSTLLIKLTEYEVMDIRVALPDMPPSYYAPEAHPSHLEPCGVASHRHARLPSPLAKIANFFTGSRSSSEKRDSSRDSWDDPPSSKTCCF</sequence>